<evidence type="ECO:0008006" key="6">
    <source>
        <dbReference type="Google" id="ProtNLM"/>
    </source>
</evidence>
<evidence type="ECO:0000256" key="3">
    <source>
        <dbReference type="SAM" id="SignalP"/>
    </source>
</evidence>
<evidence type="ECO:0000256" key="1">
    <source>
        <dbReference type="SAM" id="MobiDB-lite"/>
    </source>
</evidence>
<name>A0AAN6P469_9PEZI</name>
<dbReference type="InterPro" id="IPR021109">
    <property type="entry name" value="Peptidase_aspartic_dom_sf"/>
</dbReference>
<accession>A0AAN6P469</accession>
<proteinExistence type="predicted"/>
<dbReference type="AlphaFoldDB" id="A0AAN6P469"/>
<keyword evidence="2" id="KW-0472">Membrane</keyword>
<organism evidence="4 5">
    <name type="scientific">Parachaetomium inaequale</name>
    <dbReference type="NCBI Taxonomy" id="2588326"/>
    <lineage>
        <taxon>Eukaryota</taxon>
        <taxon>Fungi</taxon>
        <taxon>Dikarya</taxon>
        <taxon>Ascomycota</taxon>
        <taxon>Pezizomycotina</taxon>
        <taxon>Sordariomycetes</taxon>
        <taxon>Sordariomycetidae</taxon>
        <taxon>Sordariales</taxon>
        <taxon>Chaetomiaceae</taxon>
        <taxon>Parachaetomium</taxon>
    </lineage>
</organism>
<dbReference type="Gene3D" id="2.40.70.10">
    <property type="entry name" value="Acid Proteases"/>
    <property type="match status" value="1"/>
</dbReference>
<dbReference type="SUPFAM" id="SSF50630">
    <property type="entry name" value="Acid proteases"/>
    <property type="match status" value="1"/>
</dbReference>
<keyword evidence="2" id="KW-1133">Transmembrane helix</keyword>
<keyword evidence="3" id="KW-0732">Signal</keyword>
<dbReference type="EMBL" id="MU854815">
    <property type="protein sequence ID" value="KAK4031426.1"/>
    <property type="molecule type" value="Genomic_DNA"/>
</dbReference>
<sequence length="548" mass="57752">MFAHVPQPLFLLVLLPVLGWASPTCYPSPVVQLSLGNCTIPGSDGPTVNSWGIRMGIVNTDDLCVVPSTVVTNTFLTTEDVCAGNGRVDSQGLTLTDPQCRSRRGGFIFRNQSLQGAPTDGLDAANPNWKAFNTNITAAATASLRVFDQVVPMVVGLISSGQQSTASHLGLASGSILLEALKDKQLITARSFGLDVGSRSILAPRRGTLTIGGYDQASLASPWHQYNVVLDKLQERFCPLQVSVTDVTLHGTFFDPKTNTTGQVPEKTIVSRESGTKFCIEPYDNLFRFPSGSLEAVDSFFKSATGWAGGPVSDPHNFSTNLVDLEPGLVYPAAAGSFNATLSITINNEFTVEVPTHELWRPLRGLDAAGNVALDSRFNELQIYGSKAAGYAPVLGKAFLSQVYLFVDYEAKTPNFRLTPLPPGLTATAAVSSASCSTGLSASDKGLIGVGSVLGAIILGGLLYGLYRYCWGPGAKSSKKKPKPKQSDPPSDEGGQPQPPGASPPEGPVEVAAGDGRDNATIRSGGGLRRELLTTPPSSPAGTDPRLT</sequence>
<feature type="compositionally biased region" description="Pro residues" evidence="1">
    <location>
        <begin position="497"/>
        <end position="507"/>
    </location>
</feature>
<feature type="signal peptide" evidence="3">
    <location>
        <begin position="1"/>
        <end position="21"/>
    </location>
</feature>
<feature type="transmembrane region" description="Helical" evidence="2">
    <location>
        <begin position="446"/>
        <end position="467"/>
    </location>
</feature>
<reference evidence="5" key="1">
    <citation type="journal article" date="2023" name="Mol. Phylogenet. Evol.">
        <title>Genome-scale phylogeny and comparative genomics of the fungal order Sordariales.</title>
        <authorList>
            <person name="Hensen N."/>
            <person name="Bonometti L."/>
            <person name="Westerberg I."/>
            <person name="Brannstrom I.O."/>
            <person name="Guillou S."/>
            <person name="Cros-Aarteil S."/>
            <person name="Calhoun S."/>
            <person name="Haridas S."/>
            <person name="Kuo A."/>
            <person name="Mondo S."/>
            <person name="Pangilinan J."/>
            <person name="Riley R."/>
            <person name="LaButti K."/>
            <person name="Andreopoulos B."/>
            <person name="Lipzen A."/>
            <person name="Chen C."/>
            <person name="Yan M."/>
            <person name="Daum C."/>
            <person name="Ng V."/>
            <person name="Clum A."/>
            <person name="Steindorff A."/>
            <person name="Ohm R.A."/>
            <person name="Martin F."/>
            <person name="Silar P."/>
            <person name="Natvig D.O."/>
            <person name="Lalanne C."/>
            <person name="Gautier V."/>
            <person name="Ament-Velasquez S.L."/>
            <person name="Kruys A."/>
            <person name="Hutchinson M.I."/>
            <person name="Powell A.J."/>
            <person name="Barry K."/>
            <person name="Miller A.N."/>
            <person name="Grigoriev I.V."/>
            <person name="Debuchy R."/>
            <person name="Gladieux P."/>
            <person name="Hiltunen Thoren M."/>
            <person name="Johannesson H."/>
        </authorList>
    </citation>
    <scope>NUCLEOTIDE SEQUENCE [LARGE SCALE GENOMIC DNA]</scope>
    <source>
        <strain evidence="5">CBS 284.82</strain>
    </source>
</reference>
<evidence type="ECO:0000256" key="2">
    <source>
        <dbReference type="SAM" id="Phobius"/>
    </source>
</evidence>
<dbReference type="Proteomes" id="UP001303115">
    <property type="component" value="Unassembled WGS sequence"/>
</dbReference>
<comment type="caution">
    <text evidence="4">The sequence shown here is derived from an EMBL/GenBank/DDBJ whole genome shotgun (WGS) entry which is preliminary data.</text>
</comment>
<gene>
    <name evidence="4" type="ORF">C8A01DRAFT_21342</name>
</gene>
<evidence type="ECO:0000313" key="4">
    <source>
        <dbReference type="EMBL" id="KAK4031426.1"/>
    </source>
</evidence>
<feature type="chain" id="PRO_5042814530" description="Peptidase A1 domain-containing protein" evidence="3">
    <location>
        <begin position="22"/>
        <end position="548"/>
    </location>
</feature>
<keyword evidence="5" id="KW-1185">Reference proteome</keyword>
<evidence type="ECO:0000313" key="5">
    <source>
        <dbReference type="Proteomes" id="UP001303115"/>
    </source>
</evidence>
<keyword evidence="2" id="KW-0812">Transmembrane</keyword>
<feature type="region of interest" description="Disordered" evidence="1">
    <location>
        <begin position="475"/>
        <end position="548"/>
    </location>
</feature>
<protein>
    <recommendedName>
        <fullName evidence="6">Peptidase A1 domain-containing protein</fullName>
    </recommendedName>
</protein>